<dbReference type="GO" id="GO:0005829">
    <property type="term" value="C:cytosol"/>
    <property type="evidence" value="ECO:0007669"/>
    <property type="project" value="TreeGrafter"/>
</dbReference>
<dbReference type="Gene3D" id="3.40.50.300">
    <property type="entry name" value="P-loop containing nucleotide triphosphate hydrolases"/>
    <property type="match status" value="1"/>
</dbReference>
<feature type="compositionally biased region" description="Basic residues" evidence="1">
    <location>
        <begin position="547"/>
        <end position="556"/>
    </location>
</feature>
<feature type="compositionally biased region" description="Low complexity" evidence="1">
    <location>
        <begin position="430"/>
        <end position="441"/>
    </location>
</feature>
<dbReference type="SUPFAM" id="SSF52540">
    <property type="entry name" value="P-loop containing nucleoside triphosphate hydrolases"/>
    <property type="match status" value="1"/>
</dbReference>
<feature type="region of interest" description="Disordered" evidence="1">
    <location>
        <begin position="371"/>
        <end position="482"/>
    </location>
</feature>
<feature type="compositionally biased region" description="Polar residues" evidence="1">
    <location>
        <begin position="342"/>
        <end position="352"/>
    </location>
</feature>
<feature type="compositionally biased region" description="Acidic residues" evidence="1">
    <location>
        <begin position="410"/>
        <end position="420"/>
    </location>
</feature>
<accession>A0A7J7JMJ8</accession>
<dbReference type="AlphaFoldDB" id="A0A7J7JMJ8"/>
<evidence type="ECO:0000313" key="3">
    <source>
        <dbReference type="Proteomes" id="UP000593567"/>
    </source>
</evidence>
<sequence length="594" mass="65257">MSFLKKLIKKKDEEQRPNAGPPPTGVQTMSAELQLKYAKGVQYNMKVIIKGDRNVGKTTLFLRLQGQKFREEYLPTDEIQVANIQWSYKATDDVVKVEVWDVVDKARRKPTSEGSLKMRHEGTEEDLSPKLDAQFVDVYKGTHAVILMYDMTKMWTWKYVEQEIPKIPAHIPVVILANCRDMGLHRTVDVDTPGYFVSSLDRGEDAASVRFTEMSLLNGFGLKYLHAFFNVPFLALQRDTLLKQLEANTRETLTIHQELDILGEADYENILESVKLKKAGIKPESDVSSTSSDGALRPPPAQTLIIPTGNKGTKPSQSVDDFKPDAADASEFFNSEIKESPENQPSANQTTASDEEADDNPLVASIQDDLDSSDEEQIHTVPASARPASAKLRSADVVLTSDEESKADEPAADSDSDSEPNTESSLSKLTQQFTQTVTVKQSEVKQSLSESDESSDEVEAPTILADEGVSSEEEKSKATFTLPTSKATFTKLSSKDVVLTDSDEDAPKAALASGDAVDSDEEPQPSVQLPDIAISHQAASSSSEHKAVKKKKKKKEKTINRAFTLVGVSSCTLGGVSLSSAMFYFLSILLYNVD</sequence>
<proteinExistence type="predicted"/>
<evidence type="ECO:0000256" key="1">
    <source>
        <dbReference type="SAM" id="MobiDB-lite"/>
    </source>
</evidence>
<dbReference type="InterPro" id="IPR040385">
    <property type="entry name" value="RABL6"/>
</dbReference>
<dbReference type="InterPro" id="IPR027417">
    <property type="entry name" value="P-loop_NTPase"/>
</dbReference>
<gene>
    <name evidence="2" type="ORF">EB796_014140</name>
</gene>
<name>A0A7J7JMJ8_BUGNE</name>
<dbReference type="SMART" id="SM00175">
    <property type="entry name" value="RAB"/>
    <property type="match status" value="1"/>
</dbReference>
<feature type="compositionally biased region" description="Low complexity" evidence="1">
    <location>
        <begin position="532"/>
        <end position="542"/>
    </location>
</feature>
<dbReference type="PANTHER" id="PTHR14932">
    <property type="entry name" value="RAS GTPASE-RELATED"/>
    <property type="match status" value="1"/>
</dbReference>
<comment type="caution">
    <text evidence="2">The sequence shown here is derived from an EMBL/GenBank/DDBJ whole genome shotgun (WGS) entry which is preliminary data.</text>
</comment>
<feature type="region of interest" description="Disordered" evidence="1">
    <location>
        <begin position="281"/>
        <end position="359"/>
    </location>
</feature>
<dbReference type="GO" id="GO:0005634">
    <property type="term" value="C:nucleus"/>
    <property type="evidence" value="ECO:0007669"/>
    <property type="project" value="TreeGrafter"/>
</dbReference>
<dbReference type="OrthoDB" id="207081at2759"/>
<protein>
    <submittedName>
        <fullName evidence="2">RABL6</fullName>
    </submittedName>
</protein>
<dbReference type="GO" id="GO:0005525">
    <property type="term" value="F:GTP binding"/>
    <property type="evidence" value="ECO:0007669"/>
    <property type="project" value="InterPro"/>
</dbReference>
<dbReference type="Pfam" id="PF08477">
    <property type="entry name" value="Roc"/>
    <property type="match status" value="1"/>
</dbReference>
<dbReference type="EMBL" id="VXIV02002070">
    <property type="protein sequence ID" value="KAF6027559.1"/>
    <property type="molecule type" value="Genomic_DNA"/>
</dbReference>
<dbReference type="PRINTS" id="PR00449">
    <property type="entry name" value="RASTRNSFRMNG"/>
</dbReference>
<feature type="compositionally biased region" description="Polar residues" evidence="1">
    <location>
        <begin position="310"/>
        <end position="319"/>
    </location>
</feature>
<evidence type="ECO:0000313" key="2">
    <source>
        <dbReference type="EMBL" id="KAF6027559.1"/>
    </source>
</evidence>
<keyword evidence="3" id="KW-1185">Reference proteome</keyword>
<dbReference type="Proteomes" id="UP000593567">
    <property type="component" value="Unassembled WGS sequence"/>
</dbReference>
<organism evidence="2 3">
    <name type="scientific">Bugula neritina</name>
    <name type="common">Brown bryozoan</name>
    <name type="synonym">Sertularia neritina</name>
    <dbReference type="NCBI Taxonomy" id="10212"/>
    <lineage>
        <taxon>Eukaryota</taxon>
        <taxon>Metazoa</taxon>
        <taxon>Spiralia</taxon>
        <taxon>Lophotrochozoa</taxon>
        <taxon>Bryozoa</taxon>
        <taxon>Gymnolaemata</taxon>
        <taxon>Cheilostomatida</taxon>
        <taxon>Flustrina</taxon>
        <taxon>Buguloidea</taxon>
        <taxon>Bugulidae</taxon>
        <taxon>Bugula</taxon>
    </lineage>
</organism>
<dbReference type="PROSITE" id="PS51419">
    <property type="entry name" value="RAB"/>
    <property type="match status" value="1"/>
</dbReference>
<reference evidence="2" key="1">
    <citation type="submission" date="2020-06" db="EMBL/GenBank/DDBJ databases">
        <title>Draft genome of Bugula neritina, a colonial animal packing powerful symbionts and potential medicines.</title>
        <authorList>
            <person name="Rayko M."/>
        </authorList>
    </citation>
    <scope>NUCLEOTIDE SEQUENCE [LARGE SCALE GENOMIC DNA]</scope>
    <source>
        <strain evidence="2">Kwan_BN1</strain>
    </source>
</reference>
<feature type="region of interest" description="Disordered" evidence="1">
    <location>
        <begin position="496"/>
        <end position="556"/>
    </location>
</feature>
<dbReference type="PANTHER" id="PTHR14932:SF1">
    <property type="entry name" value="RAB-LIKE PROTEIN 6"/>
    <property type="match status" value="1"/>
</dbReference>
<feature type="compositionally biased region" description="Acidic residues" evidence="1">
    <location>
        <begin position="450"/>
        <end position="459"/>
    </location>
</feature>